<reference evidence="1 2" key="1">
    <citation type="journal article" date="2024" name="Plant Biotechnol. J.">
        <title>Dendrobium thyrsiflorum genome and its molecular insights into genes involved in important horticultural traits.</title>
        <authorList>
            <person name="Chen B."/>
            <person name="Wang J.Y."/>
            <person name="Zheng P.J."/>
            <person name="Li K.L."/>
            <person name="Liang Y.M."/>
            <person name="Chen X.F."/>
            <person name="Zhang C."/>
            <person name="Zhao X."/>
            <person name="He X."/>
            <person name="Zhang G.Q."/>
            <person name="Liu Z.J."/>
            <person name="Xu Q."/>
        </authorList>
    </citation>
    <scope>NUCLEOTIDE SEQUENCE [LARGE SCALE GENOMIC DNA]</scope>
    <source>
        <strain evidence="1">GZMU011</strain>
    </source>
</reference>
<organism evidence="1 2">
    <name type="scientific">Dendrobium thyrsiflorum</name>
    <name type="common">Pinecone-like raceme dendrobium</name>
    <name type="synonym">Orchid</name>
    <dbReference type="NCBI Taxonomy" id="117978"/>
    <lineage>
        <taxon>Eukaryota</taxon>
        <taxon>Viridiplantae</taxon>
        <taxon>Streptophyta</taxon>
        <taxon>Embryophyta</taxon>
        <taxon>Tracheophyta</taxon>
        <taxon>Spermatophyta</taxon>
        <taxon>Magnoliopsida</taxon>
        <taxon>Liliopsida</taxon>
        <taxon>Asparagales</taxon>
        <taxon>Orchidaceae</taxon>
        <taxon>Epidendroideae</taxon>
        <taxon>Malaxideae</taxon>
        <taxon>Dendrobiinae</taxon>
        <taxon>Dendrobium</taxon>
    </lineage>
</organism>
<evidence type="ECO:0000313" key="2">
    <source>
        <dbReference type="Proteomes" id="UP001552299"/>
    </source>
</evidence>
<gene>
    <name evidence="1" type="ORF">M5K25_021133</name>
</gene>
<protein>
    <recommendedName>
        <fullName evidence="3">RNase H type-1 domain-containing protein</fullName>
    </recommendedName>
</protein>
<keyword evidence="2" id="KW-1185">Reference proteome</keyword>
<sequence>MGNIQGLHNSFVNILLNDDGEWDIPMLKIYFSEDMVQRILAIQIDSEAEDDFPELIGAISGKSITSLAFDVSCNNNQHGKTVPSASIIAAQILTQFSQPQLFPIEKNWDTNQLNRLLNAWYPPPKDWIKLNVDASLLQSNMASIAGVLRDDKGRFLFTYGKQRIG</sequence>
<evidence type="ECO:0000313" key="1">
    <source>
        <dbReference type="EMBL" id="KAL0910183.1"/>
    </source>
</evidence>
<dbReference type="AlphaFoldDB" id="A0ABD0UJ04"/>
<dbReference type="Proteomes" id="UP001552299">
    <property type="component" value="Unassembled WGS sequence"/>
</dbReference>
<evidence type="ECO:0008006" key="3">
    <source>
        <dbReference type="Google" id="ProtNLM"/>
    </source>
</evidence>
<name>A0ABD0UJ04_DENTH</name>
<comment type="caution">
    <text evidence="1">The sequence shown here is derived from an EMBL/GenBank/DDBJ whole genome shotgun (WGS) entry which is preliminary data.</text>
</comment>
<proteinExistence type="predicted"/>
<accession>A0ABD0UJ04</accession>
<dbReference type="EMBL" id="JANQDX010000016">
    <property type="protein sequence ID" value="KAL0910183.1"/>
    <property type="molecule type" value="Genomic_DNA"/>
</dbReference>